<dbReference type="Proteomes" id="UP000054047">
    <property type="component" value="Unassembled WGS sequence"/>
</dbReference>
<evidence type="ECO:0000313" key="2">
    <source>
        <dbReference type="Proteomes" id="UP000054047"/>
    </source>
</evidence>
<accession>A0A0C2H4E8</accession>
<dbReference type="AlphaFoldDB" id="A0A0C2H4E8"/>
<proteinExistence type="predicted"/>
<sequence length="74" mass="7990">MDSSKVGPQGSVGPYPLPDMDGKMTFAVLMVTSTSNLCKCMLTVKKLRSDYCKDIVSRSLAPIVLLRPQVLAEG</sequence>
<evidence type="ECO:0000313" key="1">
    <source>
        <dbReference type="EMBL" id="KIH64276.1"/>
    </source>
</evidence>
<keyword evidence="2" id="KW-1185">Reference proteome</keyword>
<dbReference type="EMBL" id="KN728156">
    <property type="protein sequence ID" value="KIH64276.1"/>
    <property type="molecule type" value="Genomic_DNA"/>
</dbReference>
<organism evidence="1 2">
    <name type="scientific">Ancylostoma duodenale</name>
    <dbReference type="NCBI Taxonomy" id="51022"/>
    <lineage>
        <taxon>Eukaryota</taxon>
        <taxon>Metazoa</taxon>
        <taxon>Ecdysozoa</taxon>
        <taxon>Nematoda</taxon>
        <taxon>Chromadorea</taxon>
        <taxon>Rhabditida</taxon>
        <taxon>Rhabditina</taxon>
        <taxon>Rhabditomorpha</taxon>
        <taxon>Strongyloidea</taxon>
        <taxon>Ancylostomatidae</taxon>
        <taxon>Ancylostomatinae</taxon>
        <taxon>Ancylostoma</taxon>
    </lineage>
</organism>
<reference evidence="1 2" key="1">
    <citation type="submission" date="2013-12" db="EMBL/GenBank/DDBJ databases">
        <title>Draft genome of the parsitic nematode Ancylostoma duodenale.</title>
        <authorList>
            <person name="Mitreva M."/>
        </authorList>
    </citation>
    <scope>NUCLEOTIDE SEQUENCE [LARGE SCALE GENOMIC DNA]</scope>
    <source>
        <strain evidence="1 2">Zhejiang</strain>
    </source>
</reference>
<protein>
    <submittedName>
        <fullName evidence="1">Uncharacterized protein</fullName>
    </submittedName>
</protein>
<gene>
    <name evidence="1" type="ORF">ANCDUO_05414</name>
</gene>
<name>A0A0C2H4E8_9BILA</name>